<feature type="region of interest" description="Disordered" evidence="1">
    <location>
        <begin position="24"/>
        <end position="51"/>
    </location>
</feature>
<dbReference type="EMBL" id="VOAH01000017">
    <property type="protein sequence ID" value="TVP39275.1"/>
    <property type="molecule type" value="Genomic_DNA"/>
</dbReference>
<dbReference type="Proteomes" id="UP000315289">
    <property type="component" value="Unassembled WGS sequence"/>
</dbReference>
<gene>
    <name evidence="2" type="ORF">NARC_170015</name>
</gene>
<dbReference type="RefSeq" id="WP_186434310.1">
    <property type="nucleotide sequence ID" value="NZ_ML675592.1"/>
</dbReference>
<keyword evidence="3" id="KW-1185">Reference proteome</keyword>
<evidence type="ECO:0000313" key="3">
    <source>
        <dbReference type="Proteomes" id="UP000315289"/>
    </source>
</evidence>
<protein>
    <submittedName>
        <fullName evidence="2">Uncharacterized protein</fullName>
    </submittedName>
</protein>
<name>A0A557SRP8_9ARCH</name>
<organism evidence="2 3">
    <name type="scientific">Candidatus Nitrosocosmicus arcticus</name>
    <dbReference type="NCBI Taxonomy" id="2035267"/>
    <lineage>
        <taxon>Archaea</taxon>
        <taxon>Nitrososphaerota</taxon>
        <taxon>Nitrososphaeria</taxon>
        <taxon>Nitrososphaerales</taxon>
        <taxon>Nitrososphaeraceae</taxon>
        <taxon>Candidatus Nitrosocosmicus</taxon>
    </lineage>
</organism>
<evidence type="ECO:0000313" key="2">
    <source>
        <dbReference type="EMBL" id="TVP39275.1"/>
    </source>
</evidence>
<reference evidence="2 3" key="1">
    <citation type="journal article" date="2019" name="Front. Microbiol.">
        <title>Ammonia Oxidation by the Arctic Terrestrial Thaumarchaeote Candidatus Nitrosocosmicus arcticus Is Stimulated by Increasing Temperatures.</title>
        <authorList>
            <person name="Alves R.J.E."/>
            <person name="Kerou M."/>
            <person name="Zappe A."/>
            <person name="Bittner R."/>
            <person name="Abby S.S."/>
            <person name="Schmidt H.A."/>
            <person name="Pfeifer K."/>
            <person name="Schleper C."/>
        </authorList>
    </citation>
    <scope>NUCLEOTIDE SEQUENCE [LARGE SCALE GENOMIC DNA]</scope>
    <source>
        <strain evidence="2 3">Kfb</strain>
    </source>
</reference>
<sequence length="51" mass="5901">MDLTIKCKHCGFEHTSNLYREDEHTIEEKTSNPESCPNCGKVSTYDESDYD</sequence>
<comment type="caution">
    <text evidence="2">The sequence shown here is derived from an EMBL/GenBank/DDBJ whole genome shotgun (WGS) entry which is preliminary data.</text>
</comment>
<dbReference type="AlphaFoldDB" id="A0A557SRP8"/>
<accession>A0A557SRP8</accession>
<proteinExistence type="predicted"/>
<evidence type="ECO:0000256" key="1">
    <source>
        <dbReference type="SAM" id="MobiDB-lite"/>
    </source>
</evidence>